<dbReference type="EMBL" id="JANJYI010000003">
    <property type="protein sequence ID" value="KAK2656866.1"/>
    <property type="molecule type" value="Genomic_DNA"/>
</dbReference>
<reference evidence="2" key="1">
    <citation type="journal article" date="2023" name="Plant J.">
        <title>Genome sequences and population genomics provide insights into the demographic history, inbreeding, and mutation load of two 'living fossil' tree species of Dipteronia.</title>
        <authorList>
            <person name="Feng Y."/>
            <person name="Comes H.P."/>
            <person name="Chen J."/>
            <person name="Zhu S."/>
            <person name="Lu R."/>
            <person name="Zhang X."/>
            <person name="Li P."/>
            <person name="Qiu J."/>
            <person name="Olsen K.M."/>
            <person name="Qiu Y."/>
        </authorList>
    </citation>
    <scope>NUCLEOTIDE SEQUENCE</scope>
    <source>
        <strain evidence="2">KIB01</strain>
    </source>
</reference>
<organism evidence="2 3">
    <name type="scientific">Dipteronia dyeriana</name>
    <dbReference type="NCBI Taxonomy" id="168575"/>
    <lineage>
        <taxon>Eukaryota</taxon>
        <taxon>Viridiplantae</taxon>
        <taxon>Streptophyta</taxon>
        <taxon>Embryophyta</taxon>
        <taxon>Tracheophyta</taxon>
        <taxon>Spermatophyta</taxon>
        <taxon>Magnoliopsida</taxon>
        <taxon>eudicotyledons</taxon>
        <taxon>Gunneridae</taxon>
        <taxon>Pentapetalae</taxon>
        <taxon>rosids</taxon>
        <taxon>malvids</taxon>
        <taxon>Sapindales</taxon>
        <taxon>Sapindaceae</taxon>
        <taxon>Hippocastanoideae</taxon>
        <taxon>Acereae</taxon>
        <taxon>Dipteronia</taxon>
    </lineage>
</organism>
<proteinExistence type="predicted"/>
<feature type="signal peptide" evidence="1">
    <location>
        <begin position="1"/>
        <end position="29"/>
    </location>
</feature>
<evidence type="ECO:0000313" key="3">
    <source>
        <dbReference type="Proteomes" id="UP001280121"/>
    </source>
</evidence>
<feature type="chain" id="PRO_5042192412" evidence="1">
    <location>
        <begin position="30"/>
        <end position="177"/>
    </location>
</feature>
<sequence length="177" mass="20304">MASSSSSSKLLFFLISPFFVHIFALGATAQLQMRYHLCYPNAGFDDGGSNYCMLRYVNYNIFRLMENAPYFFVYSLSNITENLIKFKQTRNGLLKRLNSKAAARARLTRGRVITPSCSFKYELSKFYNSSIERPTVSAATLSTDSQVKEEKESKIDYLLKLTRLFVTNKYNNKGSER</sequence>
<comment type="caution">
    <text evidence="2">The sequence shown here is derived from an EMBL/GenBank/DDBJ whole genome shotgun (WGS) entry which is preliminary data.</text>
</comment>
<keyword evidence="1" id="KW-0732">Signal</keyword>
<accession>A0AAD9XC82</accession>
<name>A0AAD9XC82_9ROSI</name>
<evidence type="ECO:0000313" key="2">
    <source>
        <dbReference type="EMBL" id="KAK2656866.1"/>
    </source>
</evidence>
<gene>
    <name evidence="2" type="ORF">Ddye_009918</name>
</gene>
<evidence type="ECO:0000256" key="1">
    <source>
        <dbReference type="SAM" id="SignalP"/>
    </source>
</evidence>
<dbReference type="Proteomes" id="UP001280121">
    <property type="component" value="Unassembled WGS sequence"/>
</dbReference>
<dbReference type="AlphaFoldDB" id="A0AAD9XC82"/>
<keyword evidence="3" id="KW-1185">Reference proteome</keyword>
<protein>
    <submittedName>
        <fullName evidence="2">Uncharacterized protein</fullName>
    </submittedName>
</protein>